<feature type="chain" id="PRO_5024831219" evidence="2">
    <location>
        <begin position="28"/>
        <end position="228"/>
    </location>
</feature>
<reference evidence="4" key="1">
    <citation type="submission" date="2019-10" db="EMBL/GenBank/DDBJ databases">
        <title>Complete Genome Sequence of Bradyrhizobium betae type strain PL7HG1T.</title>
        <authorList>
            <person name="Bromfield E.S.P."/>
            <person name="Cloutier S."/>
        </authorList>
    </citation>
    <scope>NUCLEOTIDE SEQUENCE [LARGE SCALE GENOMIC DNA]</scope>
    <source>
        <strain evidence="4">PL7HG1</strain>
    </source>
</reference>
<evidence type="ECO:0000256" key="1">
    <source>
        <dbReference type="SAM" id="MobiDB-lite"/>
    </source>
</evidence>
<feature type="region of interest" description="Disordered" evidence="1">
    <location>
        <begin position="44"/>
        <end position="86"/>
    </location>
</feature>
<dbReference type="EMBL" id="CP044543">
    <property type="protein sequence ID" value="QFI74828.1"/>
    <property type="molecule type" value="Genomic_DNA"/>
</dbReference>
<dbReference type="Pfam" id="PF07813">
    <property type="entry name" value="LTXXQ"/>
    <property type="match status" value="1"/>
</dbReference>
<accession>A0A5P6P9U7</accession>
<dbReference type="OrthoDB" id="7283650at2"/>
<dbReference type="InterPro" id="IPR012899">
    <property type="entry name" value="LTXXQ"/>
</dbReference>
<name>A0A5P6P9U7_9BRAD</name>
<gene>
    <name evidence="3" type="ORF">F8237_21910</name>
</gene>
<dbReference type="Proteomes" id="UP000325641">
    <property type="component" value="Chromosome"/>
</dbReference>
<protein>
    <submittedName>
        <fullName evidence="3">Spy/CpxP family protein refolding chaperone</fullName>
    </submittedName>
</protein>
<organism evidence="3 4">
    <name type="scientific">Bradyrhizobium betae</name>
    <dbReference type="NCBI Taxonomy" id="244734"/>
    <lineage>
        <taxon>Bacteria</taxon>
        <taxon>Pseudomonadati</taxon>
        <taxon>Pseudomonadota</taxon>
        <taxon>Alphaproteobacteria</taxon>
        <taxon>Hyphomicrobiales</taxon>
        <taxon>Nitrobacteraceae</taxon>
        <taxon>Bradyrhizobium</taxon>
    </lineage>
</organism>
<dbReference type="RefSeq" id="WP_151647810.1">
    <property type="nucleotide sequence ID" value="NZ_CP044543.1"/>
</dbReference>
<dbReference type="KEGG" id="bbet:F8237_21910"/>
<feature type="compositionally biased region" description="Low complexity" evidence="1">
    <location>
        <begin position="48"/>
        <end position="58"/>
    </location>
</feature>
<keyword evidence="2" id="KW-0732">Signal</keyword>
<evidence type="ECO:0000313" key="4">
    <source>
        <dbReference type="Proteomes" id="UP000325641"/>
    </source>
</evidence>
<feature type="compositionally biased region" description="Low complexity" evidence="1">
    <location>
        <begin position="75"/>
        <end position="86"/>
    </location>
</feature>
<feature type="signal peptide" evidence="2">
    <location>
        <begin position="1"/>
        <end position="27"/>
    </location>
</feature>
<evidence type="ECO:0000313" key="3">
    <source>
        <dbReference type="EMBL" id="QFI74828.1"/>
    </source>
</evidence>
<sequence>MVTAKRFMGTAATIIVMSLVSVGLASAEVAANGRERLAMMDDMKMKSDSSNPSSMGNMAQPGAASGGSADDKMKMQGPGQMPGQQQDSGMMQMMQMMERMHNRMLPSGSGMGAGVSASGPMDVTERLEGRIAFLKTELQINDKQLTDWNLLADALRSSRQHLLEARKQLVMDDNMTGPNRIVRYEQHLNERLEAIKSARTAFSRLYGSLSDGQKQTADSILLPLIATF</sequence>
<dbReference type="GO" id="GO:0042597">
    <property type="term" value="C:periplasmic space"/>
    <property type="evidence" value="ECO:0007669"/>
    <property type="project" value="InterPro"/>
</dbReference>
<proteinExistence type="predicted"/>
<dbReference type="AlphaFoldDB" id="A0A5P6P9U7"/>
<evidence type="ECO:0000256" key="2">
    <source>
        <dbReference type="SAM" id="SignalP"/>
    </source>
</evidence>